<dbReference type="OMA" id="NPWRMQL"/>
<dbReference type="InParanoid" id="A0A068TUQ0"/>
<accession>A0A068TUQ0</accession>
<keyword evidence="3" id="KW-1185">Reference proteome</keyword>
<dbReference type="Gramene" id="CDO99073">
    <property type="protein sequence ID" value="CDO99073"/>
    <property type="gene ID" value="GSCOC_T00026093001"/>
</dbReference>
<dbReference type="FunCoup" id="A0A068TUQ0">
    <property type="interactions" value="1431"/>
</dbReference>
<dbReference type="AlphaFoldDB" id="A0A068TUQ0"/>
<proteinExistence type="predicted"/>
<dbReference type="PhylomeDB" id="A0A068TUQ0"/>
<dbReference type="Proteomes" id="UP000295252">
    <property type="component" value="Chromosome V"/>
</dbReference>
<dbReference type="EMBL" id="HG739087">
    <property type="protein sequence ID" value="CDO99073.1"/>
    <property type="molecule type" value="Genomic_DNA"/>
</dbReference>
<name>A0A068TUQ0_COFCA</name>
<evidence type="ECO:0000256" key="1">
    <source>
        <dbReference type="SAM" id="MobiDB-lite"/>
    </source>
</evidence>
<protein>
    <submittedName>
        <fullName evidence="2">Uncharacterized protein</fullName>
    </submittedName>
</protein>
<feature type="compositionally biased region" description="Basic and acidic residues" evidence="1">
    <location>
        <begin position="153"/>
        <end position="167"/>
    </location>
</feature>
<feature type="region of interest" description="Disordered" evidence="1">
    <location>
        <begin position="150"/>
        <end position="184"/>
    </location>
</feature>
<feature type="compositionally biased region" description="Polar residues" evidence="1">
    <location>
        <begin position="170"/>
        <end position="184"/>
    </location>
</feature>
<reference evidence="3" key="1">
    <citation type="journal article" date="2014" name="Science">
        <title>The coffee genome provides insight into the convergent evolution of caffeine biosynthesis.</title>
        <authorList>
            <person name="Denoeud F."/>
            <person name="Carretero-Paulet L."/>
            <person name="Dereeper A."/>
            <person name="Droc G."/>
            <person name="Guyot R."/>
            <person name="Pietrella M."/>
            <person name="Zheng C."/>
            <person name="Alberti A."/>
            <person name="Anthony F."/>
            <person name="Aprea G."/>
            <person name="Aury J.M."/>
            <person name="Bento P."/>
            <person name="Bernard M."/>
            <person name="Bocs S."/>
            <person name="Campa C."/>
            <person name="Cenci A."/>
            <person name="Combes M.C."/>
            <person name="Crouzillat D."/>
            <person name="Da Silva C."/>
            <person name="Daddiego L."/>
            <person name="De Bellis F."/>
            <person name="Dussert S."/>
            <person name="Garsmeur O."/>
            <person name="Gayraud T."/>
            <person name="Guignon V."/>
            <person name="Jahn K."/>
            <person name="Jamilloux V."/>
            <person name="Joet T."/>
            <person name="Labadie K."/>
            <person name="Lan T."/>
            <person name="Leclercq J."/>
            <person name="Lepelley M."/>
            <person name="Leroy T."/>
            <person name="Li L.T."/>
            <person name="Librado P."/>
            <person name="Lopez L."/>
            <person name="Munoz A."/>
            <person name="Noel B."/>
            <person name="Pallavicini A."/>
            <person name="Perrotta G."/>
            <person name="Poncet V."/>
            <person name="Pot D."/>
            <person name="Priyono X."/>
            <person name="Rigoreau M."/>
            <person name="Rouard M."/>
            <person name="Rozas J."/>
            <person name="Tranchant-Dubreuil C."/>
            <person name="VanBuren R."/>
            <person name="Zhang Q."/>
            <person name="Andrade A.C."/>
            <person name="Argout X."/>
            <person name="Bertrand B."/>
            <person name="de Kochko A."/>
            <person name="Graziosi G."/>
            <person name="Henry R.J."/>
            <person name="Jayarama X."/>
            <person name="Ming R."/>
            <person name="Nagai C."/>
            <person name="Rounsley S."/>
            <person name="Sankoff D."/>
            <person name="Giuliano G."/>
            <person name="Albert V.A."/>
            <person name="Wincker P."/>
            <person name="Lashermes P."/>
        </authorList>
    </citation>
    <scope>NUCLEOTIDE SEQUENCE [LARGE SCALE GENOMIC DNA]</scope>
    <source>
        <strain evidence="3">cv. DH200-94</strain>
    </source>
</reference>
<feature type="region of interest" description="Disordered" evidence="1">
    <location>
        <begin position="209"/>
        <end position="245"/>
    </location>
</feature>
<evidence type="ECO:0000313" key="3">
    <source>
        <dbReference type="Proteomes" id="UP000295252"/>
    </source>
</evidence>
<dbReference type="PANTHER" id="PTHR35986:SF1">
    <property type="entry name" value="OS10G0430800 PROTEIN"/>
    <property type="match status" value="1"/>
</dbReference>
<evidence type="ECO:0000313" key="2">
    <source>
        <dbReference type="EMBL" id="CDO99073.1"/>
    </source>
</evidence>
<gene>
    <name evidence="2" type="ORF">GSCOC_T00026093001</name>
</gene>
<feature type="compositionally biased region" description="Basic residues" evidence="1">
    <location>
        <begin position="219"/>
        <end position="239"/>
    </location>
</feature>
<sequence>MGEALFELENVLRKEKITSQEANILMQCKSNALRAFTLGATGAAAVSWFASMKLHNLHRLFLTAGGSSVVGMRTFGRSLDSSLNYILSLDGTRMQKELGVLMLQKYQDDPTIMQRISKHFYSEEVYDDSSDRPRLRWRFRNSFGENAAYPLVTDEHASNSEKSDQKRTISKNSDPEPNQAQMNTAGDAVENPFDCIFGIPAEVNEIQQTNRSNAGRSKAVSKRHAHGNKRFHRRHRKHHQEASVA</sequence>
<dbReference type="PANTHER" id="PTHR35986">
    <property type="entry name" value="EXPRESSED PROTEIN"/>
    <property type="match status" value="1"/>
</dbReference>
<dbReference type="OrthoDB" id="1899410at2759"/>
<dbReference type="STRING" id="49390.A0A068TUQ0"/>
<organism evidence="2 3">
    <name type="scientific">Coffea canephora</name>
    <name type="common">Robusta coffee</name>
    <dbReference type="NCBI Taxonomy" id="49390"/>
    <lineage>
        <taxon>Eukaryota</taxon>
        <taxon>Viridiplantae</taxon>
        <taxon>Streptophyta</taxon>
        <taxon>Embryophyta</taxon>
        <taxon>Tracheophyta</taxon>
        <taxon>Spermatophyta</taxon>
        <taxon>Magnoliopsida</taxon>
        <taxon>eudicotyledons</taxon>
        <taxon>Gunneridae</taxon>
        <taxon>Pentapetalae</taxon>
        <taxon>asterids</taxon>
        <taxon>lamiids</taxon>
        <taxon>Gentianales</taxon>
        <taxon>Rubiaceae</taxon>
        <taxon>Ixoroideae</taxon>
        <taxon>Gardenieae complex</taxon>
        <taxon>Bertiereae - Coffeeae clade</taxon>
        <taxon>Coffeeae</taxon>
        <taxon>Coffea</taxon>
    </lineage>
</organism>